<reference evidence="2 3" key="1">
    <citation type="submission" date="2017-03" db="EMBL/GenBank/DDBJ databases">
        <authorList>
            <person name="Afonso C.L."/>
            <person name="Miller P.J."/>
            <person name="Scott M.A."/>
            <person name="Spackman E."/>
            <person name="Goraichik I."/>
            <person name="Dimitrov K.M."/>
            <person name="Suarez D.L."/>
            <person name="Swayne D.E."/>
        </authorList>
    </citation>
    <scope>NUCLEOTIDE SEQUENCE [LARGE SCALE GENOMIC DNA]</scope>
    <source>
        <strain evidence="2">PRJEB14757</strain>
    </source>
</reference>
<accession>A0A1W1HE85</accession>
<dbReference type="AlphaFoldDB" id="A0A1W1HE85"/>
<keyword evidence="1" id="KW-0175">Coiled coil</keyword>
<proteinExistence type="predicted"/>
<dbReference type="EMBL" id="FWEV01000163">
    <property type="protein sequence ID" value="SLM30811.1"/>
    <property type="molecule type" value="Genomic_DNA"/>
</dbReference>
<feature type="coiled-coil region" evidence="1">
    <location>
        <begin position="2"/>
        <end position="29"/>
    </location>
</feature>
<gene>
    <name evidence="2" type="ORF">MTBBW1_2450001</name>
</gene>
<name>A0A1W1HE85_9BACT</name>
<evidence type="ECO:0000256" key="1">
    <source>
        <dbReference type="SAM" id="Coils"/>
    </source>
</evidence>
<dbReference type="InterPro" id="IPR011335">
    <property type="entry name" value="Restrct_endonuc-II-like"/>
</dbReference>
<sequence>MKKDFNEELDSLQKDKKSLQGRLNNLVGKFAEYQLATDFRSRKRFPLSVYFNGLPDTDIANTPLNIIEVKQRVKFQRQDGKEMEIDVMALSDDGRVVLVEVKKRNEKIGIAVVKDFLEKCTAYGACFPEKKILPAFLSTGGFTEDAFLFCDNNGIGTAEKIIYFV</sequence>
<organism evidence="2 3">
    <name type="scientific">Desulfamplus magnetovallimortis</name>
    <dbReference type="NCBI Taxonomy" id="1246637"/>
    <lineage>
        <taxon>Bacteria</taxon>
        <taxon>Pseudomonadati</taxon>
        <taxon>Thermodesulfobacteriota</taxon>
        <taxon>Desulfobacteria</taxon>
        <taxon>Desulfobacterales</taxon>
        <taxon>Desulfobacteraceae</taxon>
        <taxon>Desulfamplus</taxon>
    </lineage>
</organism>
<evidence type="ECO:0000313" key="3">
    <source>
        <dbReference type="Proteomes" id="UP000191931"/>
    </source>
</evidence>
<dbReference type="OrthoDB" id="7143616at2"/>
<keyword evidence="3" id="KW-1185">Reference proteome</keyword>
<protein>
    <submittedName>
        <fullName evidence="2">Uncharacterized protein</fullName>
    </submittedName>
</protein>
<evidence type="ECO:0000313" key="2">
    <source>
        <dbReference type="EMBL" id="SLM30811.1"/>
    </source>
</evidence>
<dbReference type="SUPFAM" id="SSF52980">
    <property type="entry name" value="Restriction endonuclease-like"/>
    <property type="match status" value="1"/>
</dbReference>
<dbReference type="Proteomes" id="UP000191931">
    <property type="component" value="Unassembled WGS sequence"/>
</dbReference>